<dbReference type="RefSeq" id="WP_123122145.1">
    <property type="nucleotide sequence ID" value="NZ_RJJR01000017.1"/>
</dbReference>
<reference evidence="10 11" key="1">
    <citation type="submission" date="2018-11" db="EMBL/GenBank/DDBJ databases">
        <title>Draft genome sequence of Ferruginibacter sp. BO-59.</title>
        <authorList>
            <person name="Im W.T."/>
        </authorList>
    </citation>
    <scope>NUCLEOTIDE SEQUENCE [LARGE SCALE GENOMIC DNA]</scope>
    <source>
        <strain evidence="10 11">BO-59</strain>
    </source>
</reference>
<accession>A0A3M9N7A8</accession>
<evidence type="ECO:0000259" key="9">
    <source>
        <dbReference type="PROSITE" id="PS50850"/>
    </source>
</evidence>
<dbReference type="OrthoDB" id="783189at2"/>
<keyword evidence="4 8" id="KW-0812">Transmembrane</keyword>
<keyword evidence="3" id="KW-1003">Cell membrane</keyword>
<evidence type="ECO:0000256" key="2">
    <source>
        <dbReference type="ARBA" id="ARBA00022448"/>
    </source>
</evidence>
<feature type="transmembrane region" description="Helical" evidence="8">
    <location>
        <begin position="62"/>
        <end position="82"/>
    </location>
</feature>
<comment type="caution">
    <text evidence="10">The sequence shown here is derived from an EMBL/GenBank/DDBJ whole genome shotgun (WGS) entry which is preliminary data.</text>
</comment>
<feature type="transmembrane region" description="Helical" evidence="8">
    <location>
        <begin position="126"/>
        <end position="145"/>
    </location>
</feature>
<dbReference type="PANTHER" id="PTHR42718:SF46">
    <property type="entry name" value="BLR6921 PROTEIN"/>
    <property type="match status" value="1"/>
</dbReference>
<evidence type="ECO:0000256" key="7">
    <source>
        <dbReference type="SAM" id="MobiDB-lite"/>
    </source>
</evidence>
<sequence length="473" mass="50957">MKEPALNVVSEKNPESGEKEPSTRRGIVFTIVAMALLMTTVDATIVATALDTLQHDLHTTVNWVGWILTGYSFGLVVMLPISAKLSIRFGHRRVFILSVAVFTIASVACGLSSSIILIIILRIIQAIGGAGITPSVTGIIVNHFGKSRDRAVSFFGSIFPAGAMIGPIFGGLFVTYWTWRGIFFINAPIGIAVILLSFRFIPADKRKENQQRYKMDAPGIIWLATGLLATMLAASYLGEANAKILSISFIGLMVIIAITITLFFRHINRVKNPFISPRFIYGKGFGSVNLLNAIFAGGTIGAISLVPLYAINYYHISPLDSGTLLVAEGIASVSLSAIITMFLRRTGYRLPLYFGCSVMIVGLALLSLQPMRGVSPYVWLAGSSFLIGVGIGLNSPPARNAGLQLAPESSATIAALRTLCIQLGQIFTIAIATAIIAGHHPDHIHAHIYLFMALLLIVCLPLVSRIPEHKGAW</sequence>
<comment type="subcellular location">
    <subcellularLocation>
        <location evidence="1">Cell membrane</location>
        <topology evidence="1">Multi-pass membrane protein</topology>
    </subcellularLocation>
</comment>
<dbReference type="InterPro" id="IPR011701">
    <property type="entry name" value="MFS"/>
</dbReference>
<evidence type="ECO:0000256" key="8">
    <source>
        <dbReference type="SAM" id="Phobius"/>
    </source>
</evidence>
<evidence type="ECO:0000256" key="4">
    <source>
        <dbReference type="ARBA" id="ARBA00022692"/>
    </source>
</evidence>
<feature type="transmembrane region" description="Helical" evidence="8">
    <location>
        <begin position="350"/>
        <end position="368"/>
    </location>
</feature>
<dbReference type="Pfam" id="PF07690">
    <property type="entry name" value="MFS_1"/>
    <property type="match status" value="1"/>
</dbReference>
<dbReference type="Gene3D" id="1.20.1250.20">
    <property type="entry name" value="MFS general substrate transporter like domains"/>
    <property type="match status" value="1"/>
</dbReference>
<organism evidence="10 11">
    <name type="scientific">Hanamia caeni</name>
    <dbReference type="NCBI Taxonomy" id="2294116"/>
    <lineage>
        <taxon>Bacteria</taxon>
        <taxon>Pseudomonadati</taxon>
        <taxon>Bacteroidota</taxon>
        <taxon>Chitinophagia</taxon>
        <taxon>Chitinophagales</taxon>
        <taxon>Chitinophagaceae</taxon>
        <taxon>Hanamia</taxon>
    </lineage>
</organism>
<dbReference type="SUPFAM" id="SSF103473">
    <property type="entry name" value="MFS general substrate transporter"/>
    <property type="match status" value="1"/>
</dbReference>
<dbReference type="Gene3D" id="1.20.1720.10">
    <property type="entry name" value="Multidrug resistance protein D"/>
    <property type="match status" value="1"/>
</dbReference>
<feature type="transmembrane region" description="Helical" evidence="8">
    <location>
        <begin position="244"/>
        <end position="264"/>
    </location>
</feature>
<keyword evidence="5 8" id="KW-1133">Transmembrane helix</keyword>
<dbReference type="AlphaFoldDB" id="A0A3M9N7A8"/>
<dbReference type="InterPro" id="IPR020846">
    <property type="entry name" value="MFS_dom"/>
</dbReference>
<dbReference type="InterPro" id="IPR036259">
    <property type="entry name" value="MFS_trans_sf"/>
</dbReference>
<evidence type="ECO:0000256" key="6">
    <source>
        <dbReference type="ARBA" id="ARBA00023136"/>
    </source>
</evidence>
<dbReference type="PANTHER" id="PTHR42718">
    <property type="entry name" value="MAJOR FACILITATOR SUPERFAMILY MULTIDRUG TRANSPORTER MFSC"/>
    <property type="match status" value="1"/>
</dbReference>
<feature type="transmembrane region" description="Helical" evidence="8">
    <location>
        <begin position="323"/>
        <end position="343"/>
    </location>
</feature>
<gene>
    <name evidence="10" type="ORF">EFY79_18035</name>
</gene>
<feature type="domain" description="Major facilitator superfamily (MFS) profile" evidence="9">
    <location>
        <begin position="28"/>
        <end position="470"/>
    </location>
</feature>
<dbReference type="EMBL" id="RJJR01000017">
    <property type="protein sequence ID" value="RNI33659.1"/>
    <property type="molecule type" value="Genomic_DNA"/>
</dbReference>
<keyword evidence="6 8" id="KW-0472">Membrane</keyword>
<feature type="transmembrane region" description="Helical" evidence="8">
    <location>
        <begin position="219"/>
        <end position="238"/>
    </location>
</feature>
<feature type="transmembrane region" description="Helical" evidence="8">
    <location>
        <begin position="444"/>
        <end position="463"/>
    </location>
</feature>
<dbReference type="Proteomes" id="UP000267223">
    <property type="component" value="Unassembled WGS sequence"/>
</dbReference>
<feature type="compositionally biased region" description="Basic and acidic residues" evidence="7">
    <location>
        <begin position="12"/>
        <end position="21"/>
    </location>
</feature>
<feature type="region of interest" description="Disordered" evidence="7">
    <location>
        <begin position="1"/>
        <end position="21"/>
    </location>
</feature>
<feature type="transmembrane region" description="Helical" evidence="8">
    <location>
        <begin position="152"/>
        <end position="173"/>
    </location>
</feature>
<proteinExistence type="predicted"/>
<protein>
    <submittedName>
        <fullName evidence="10">MFS transporter</fullName>
    </submittedName>
</protein>
<feature type="transmembrane region" description="Helical" evidence="8">
    <location>
        <begin position="374"/>
        <end position="393"/>
    </location>
</feature>
<evidence type="ECO:0000313" key="11">
    <source>
        <dbReference type="Proteomes" id="UP000267223"/>
    </source>
</evidence>
<name>A0A3M9N7A8_9BACT</name>
<feature type="transmembrane region" description="Helical" evidence="8">
    <location>
        <begin position="414"/>
        <end position="438"/>
    </location>
</feature>
<feature type="transmembrane region" description="Helical" evidence="8">
    <location>
        <begin position="27"/>
        <end position="50"/>
    </location>
</feature>
<dbReference type="PROSITE" id="PS50850">
    <property type="entry name" value="MFS"/>
    <property type="match status" value="1"/>
</dbReference>
<evidence type="ECO:0000256" key="1">
    <source>
        <dbReference type="ARBA" id="ARBA00004651"/>
    </source>
</evidence>
<dbReference type="GO" id="GO:0022857">
    <property type="term" value="F:transmembrane transporter activity"/>
    <property type="evidence" value="ECO:0007669"/>
    <property type="project" value="InterPro"/>
</dbReference>
<feature type="transmembrane region" description="Helical" evidence="8">
    <location>
        <begin position="285"/>
        <end position="311"/>
    </location>
</feature>
<evidence type="ECO:0000256" key="3">
    <source>
        <dbReference type="ARBA" id="ARBA00022475"/>
    </source>
</evidence>
<dbReference type="GO" id="GO:0005886">
    <property type="term" value="C:plasma membrane"/>
    <property type="evidence" value="ECO:0007669"/>
    <property type="project" value="UniProtKB-SubCell"/>
</dbReference>
<evidence type="ECO:0000256" key="5">
    <source>
        <dbReference type="ARBA" id="ARBA00022989"/>
    </source>
</evidence>
<evidence type="ECO:0000313" key="10">
    <source>
        <dbReference type="EMBL" id="RNI33659.1"/>
    </source>
</evidence>
<keyword evidence="2" id="KW-0813">Transport</keyword>
<feature type="transmembrane region" description="Helical" evidence="8">
    <location>
        <begin position="94"/>
        <end position="120"/>
    </location>
</feature>
<feature type="transmembrane region" description="Helical" evidence="8">
    <location>
        <begin position="179"/>
        <end position="198"/>
    </location>
</feature>
<dbReference type="CDD" id="cd17321">
    <property type="entry name" value="MFS_MMR_MDR_like"/>
    <property type="match status" value="1"/>
</dbReference>
<keyword evidence="11" id="KW-1185">Reference proteome</keyword>